<accession>A0A2I0JLZ9</accession>
<dbReference type="EMBL" id="PGOL01001553">
    <property type="protein sequence ID" value="PKI56940.1"/>
    <property type="molecule type" value="Genomic_DNA"/>
</dbReference>
<evidence type="ECO:0000313" key="2">
    <source>
        <dbReference type="Proteomes" id="UP000233551"/>
    </source>
</evidence>
<keyword evidence="2" id="KW-1185">Reference proteome</keyword>
<dbReference type="Proteomes" id="UP000233551">
    <property type="component" value="Unassembled WGS sequence"/>
</dbReference>
<protein>
    <recommendedName>
        <fullName evidence="3">Reverse transcriptase domain-containing protein</fullName>
    </recommendedName>
</protein>
<proteinExistence type="predicted"/>
<dbReference type="STRING" id="22663.A0A2I0JLZ9"/>
<dbReference type="AlphaFoldDB" id="A0A2I0JLZ9"/>
<evidence type="ECO:0000313" key="1">
    <source>
        <dbReference type="EMBL" id="PKI56940.1"/>
    </source>
</evidence>
<dbReference type="PANTHER" id="PTHR46890:SF48">
    <property type="entry name" value="RNA-DIRECTED DNA POLYMERASE"/>
    <property type="match status" value="1"/>
</dbReference>
<gene>
    <name evidence="1" type="ORF">CRG98_022675</name>
</gene>
<dbReference type="InterPro" id="IPR052343">
    <property type="entry name" value="Retrotransposon-Effector_Assoc"/>
</dbReference>
<name>A0A2I0JLZ9_PUNGR</name>
<organism evidence="1 2">
    <name type="scientific">Punica granatum</name>
    <name type="common">Pomegranate</name>
    <dbReference type="NCBI Taxonomy" id="22663"/>
    <lineage>
        <taxon>Eukaryota</taxon>
        <taxon>Viridiplantae</taxon>
        <taxon>Streptophyta</taxon>
        <taxon>Embryophyta</taxon>
        <taxon>Tracheophyta</taxon>
        <taxon>Spermatophyta</taxon>
        <taxon>Magnoliopsida</taxon>
        <taxon>eudicotyledons</taxon>
        <taxon>Gunneridae</taxon>
        <taxon>Pentapetalae</taxon>
        <taxon>rosids</taxon>
        <taxon>malvids</taxon>
        <taxon>Myrtales</taxon>
        <taxon>Lythraceae</taxon>
        <taxon>Punica</taxon>
    </lineage>
</organism>
<sequence length="329" mass="37270">MDYEAEVVRTWELGKAIGPASTDGDAPILQQLSGYDSRDVANFRHESAARSSTIVSTLKDPSSRLHGWNTETFGHVDRSVPRIENEINKLQFIDESRRLDNAEISRARSLQEQLGKWHRMQESLWRQKSRIQWCKLGDTNTRLFRLSTSIRGSGNRLCSLNLNDASITSQPSIIKEEVRNYFLQLYSLDSNVVPLSPGLEFKSISTSTADYLEALFDIEEIKAAVWDCESSKVLGFNFFFIEKSWSIIIGLDIVAMVQDFYRTGKLPKGINCSFISLIPKFVGTSSLKDFRPISLVGCLNKIIAKLLSRRLQGVMKEVISDTQHAFMKC</sequence>
<reference evidence="1 2" key="1">
    <citation type="submission" date="2017-11" db="EMBL/GenBank/DDBJ databases">
        <title>De-novo sequencing of pomegranate (Punica granatum L.) genome.</title>
        <authorList>
            <person name="Akparov Z."/>
            <person name="Amiraslanov A."/>
            <person name="Hajiyeva S."/>
            <person name="Abbasov M."/>
            <person name="Kaur K."/>
            <person name="Hamwieh A."/>
            <person name="Solovyev V."/>
            <person name="Salamov A."/>
            <person name="Braich B."/>
            <person name="Kosarev P."/>
            <person name="Mahmoud A."/>
            <person name="Hajiyev E."/>
            <person name="Babayeva S."/>
            <person name="Izzatullayeva V."/>
            <person name="Mammadov A."/>
            <person name="Mammadov A."/>
            <person name="Sharifova S."/>
            <person name="Ojaghi J."/>
            <person name="Eynullazada K."/>
            <person name="Bayramov B."/>
            <person name="Abdulazimova A."/>
            <person name="Shahmuradov I."/>
        </authorList>
    </citation>
    <scope>NUCLEOTIDE SEQUENCE [LARGE SCALE GENOMIC DNA]</scope>
    <source>
        <strain evidence="2">cv. AG2017</strain>
        <tissue evidence="1">Leaf</tissue>
    </source>
</reference>
<comment type="caution">
    <text evidence="1">The sequence shown here is derived from an EMBL/GenBank/DDBJ whole genome shotgun (WGS) entry which is preliminary data.</text>
</comment>
<evidence type="ECO:0008006" key="3">
    <source>
        <dbReference type="Google" id="ProtNLM"/>
    </source>
</evidence>
<dbReference type="PANTHER" id="PTHR46890">
    <property type="entry name" value="NON-LTR RETROLELEMENT REVERSE TRANSCRIPTASE-LIKE PROTEIN-RELATED"/>
    <property type="match status" value="1"/>
</dbReference>